<dbReference type="PANTHER" id="PTHR23235">
    <property type="entry name" value="KRUEPPEL-LIKE TRANSCRIPTION FACTOR"/>
    <property type="match status" value="1"/>
</dbReference>
<dbReference type="AlphaFoldDB" id="A0A1R1YTE6"/>
<dbReference type="Pfam" id="PF00096">
    <property type="entry name" value="zf-C2H2"/>
    <property type="match status" value="2"/>
</dbReference>
<accession>A0A1R1YTE6</accession>
<dbReference type="Proteomes" id="UP000187429">
    <property type="component" value="Unassembled WGS sequence"/>
</dbReference>
<dbReference type="GO" id="GO:0008270">
    <property type="term" value="F:zinc ion binding"/>
    <property type="evidence" value="ECO:0007669"/>
    <property type="project" value="UniProtKB-KW"/>
</dbReference>
<evidence type="ECO:0000256" key="2">
    <source>
        <dbReference type="ARBA" id="ARBA00022723"/>
    </source>
</evidence>
<comment type="caution">
    <text evidence="11">The sequence shown here is derived from an EMBL/GenBank/DDBJ whole genome shotgun (WGS) entry which is preliminary data.</text>
</comment>
<evidence type="ECO:0000256" key="4">
    <source>
        <dbReference type="ARBA" id="ARBA00022771"/>
    </source>
</evidence>
<evidence type="ECO:0000256" key="1">
    <source>
        <dbReference type="ARBA" id="ARBA00004123"/>
    </source>
</evidence>
<organism evidence="11 12">
    <name type="scientific">Smittium culicis</name>
    <dbReference type="NCBI Taxonomy" id="133412"/>
    <lineage>
        <taxon>Eukaryota</taxon>
        <taxon>Fungi</taxon>
        <taxon>Fungi incertae sedis</taxon>
        <taxon>Zoopagomycota</taxon>
        <taxon>Kickxellomycotina</taxon>
        <taxon>Harpellomycetes</taxon>
        <taxon>Harpellales</taxon>
        <taxon>Legeriomycetaceae</taxon>
        <taxon>Smittium</taxon>
    </lineage>
</organism>
<dbReference type="Gene3D" id="3.30.160.60">
    <property type="entry name" value="Classic Zinc Finger"/>
    <property type="match status" value="3"/>
</dbReference>
<dbReference type="PROSITE" id="PS50157">
    <property type="entry name" value="ZINC_FINGER_C2H2_2"/>
    <property type="match status" value="3"/>
</dbReference>
<name>A0A1R1YTE6_9FUNG</name>
<proteinExistence type="predicted"/>
<keyword evidence="2" id="KW-0479">Metal-binding</keyword>
<sequence length="345" mass="39409">MQSKDYRNYPLLQNNCLSQNINTLSARDFSKPMNGTCTDFSGLWINKNNPFENQQLVKNENLILNSFNNSAEKSNLTNIDTTDYDRLLKKNGKNSMEKNSISELYKCNSETPFRFQNTQRNPNQYNAVSPNFQVNQSNSMILEGLFNNSTLTPGYTGDLPIQTTPNFRNEEHSFTPGPGFDTTNISLMGQMNYFFSPSMYEHYEKVTSLDNVYSGLPLNKKYSLNPNRNNPQARSTGSRSQNIKSNTSVKKEQAYLCPYSGCISVFKKIGFLNSHIKTHTKLRPHKCGYCDSAFARKHDLKRHIRIHTGDKPFKCKICDKNFSRADALSRHSFSGQCTNTKPKNK</sequence>
<evidence type="ECO:0000256" key="7">
    <source>
        <dbReference type="PROSITE-ProRule" id="PRU00042"/>
    </source>
</evidence>
<dbReference type="PROSITE" id="PS00028">
    <property type="entry name" value="ZINC_FINGER_C2H2_1"/>
    <property type="match status" value="2"/>
</dbReference>
<feature type="domain" description="C2H2-type" evidence="9">
    <location>
        <begin position="285"/>
        <end position="312"/>
    </location>
</feature>
<comment type="subcellular location">
    <subcellularLocation>
        <location evidence="1">Nucleus</location>
    </subcellularLocation>
</comment>
<evidence type="ECO:0000256" key="5">
    <source>
        <dbReference type="ARBA" id="ARBA00022833"/>
    </source>
</evidence>
<feature type="compositionally biased region" description="Polar residues" evidence="8">
    <location>
        <begin position="222"/>
        <end position="246"/>
    </location>
</feature>
<evidence type="ECO:0000259" key="9">
    <source>
        <dbReference type="PROSITE" id="PS50157"/>
    </source>
</evidence>
<reference evidence="12" key="2">
    <citation type="submission" date="2017-01" db="EMBL/GenBank/DDBJ databases">
        <authorList>
            <person name="Wang Y."/>
            <person name="White M."/>
            <person name="Kvist S."/>
            <person name="Moncalvo J.-M."/>
        </authorList>
    </citation>
    <scope>NUCLEOTIDE SEQUENCE [LARGE SCALE GENOMIC DNA]</scope>
    <source>
        <strain evidence="12">ID-206-W2</strain>
    </source>
</reference>
<dbReference type="SMART" id="SM00355">
    <property type="entry name" value="ZnF_C2H2"/>
    <property type="match status" value="3"/>
</dbReference>
<dbReference type="GO" id="GO:0000981">
    <property type="term" value="F:DNA-binding transcription factor activity, RNA polymerase II-specific"/>
    <property type="evidence" value="ECO:0007669"/>
    <property type="project" value="TreeGrafter"/>
</dbReference>
<keyword evidence="5" id="KW-0862">Zinc</keyword>
<dbReference type="FunFam" id="3.30.160.60:FF:000690">
    <property type="entry name" value="Zinc finger protein 354C"/>
    <property type="match status" value="1"/>
</dbReference>
<reference evidence="11" key="1">
    <citation type="submission" date="2017-01" db="EMBL/GenBank/DDBJ databases">
        <authorList>
            <person name="Mah S.A."/>
            <person name="Swanson W.J."/>
            <person name="Moy G.W."/>
            <person name="Vacquier V.D."/>
        </authorList>
    </citation>
    <scope>NUCLEOTIDE SEQUENCE [LARGE SCALE GENOMIC DNA]</scope>
    <source>
        <strain evidence="11">ID-206-W2</strain>
    </source>
</reference>
<protein>
    <submittedName>
        <fullName evidence="11">Krueppel-like factor 5</fullName>
    </submittedName>
</protein>
<dbReference type="EMBL" id="LSSM01002258">
    <property type="protein sequence ID" value="OMJ22440.1"/>
    <property type="molecule type" value="Genomic_DNA"/>
</dbReference>
<feature type="region of interest" description="Disordered" evidence="8">
    <location>
        <begin position="220"/>
        <end position="246"/>
    </location>
</feature>
<evidence type="ECO:0000256" key="3">
    <source>
        <dbReference type="ARBA" id="ARBA00022737"/>
    </source>
</evidence>
<gene>
    <name evidence="11" type="ORF">AYI69_g294</name>
    <name evidence="10" type="ORF">AYI69_g5397</name>
</gene>
<evidence type="ECO:0000256" key="8">
    <source>
        <dbReference type="SAM" id="MobiDB-lite"/>
    </source>
</evidence>
<dbReference type="FunFam" id="3.30.160.60:FF:000145">
    <property type="entry name" value="Zinc finger protein 574"/>
    <property type="match status" value="1"/>
</dbReference>
<keyword evidence="3" id="KW-0677">Repeat</keyword>
<dbReference type="GO" id="GO:0000978">
    <property type="term" value="F:RNA polymerase II cis-regulatory region sequence-specific DNA binding"/>
    <property type="evidence" value="ECO:0007669"/>
    <property type="project" value="TreeGrafter"/>
</dbReference>
<keyword evidence="12" id="KW-1185">Reference proteome</keyword>
<feature type="domain" description="C2H2-type" evidence="9">
    <location>
        <begin position="255"/>
        <end position="284"/>
    </location>
</feature>
<dbReference type="PANTHER" id="PTHR23235:SF120">
    <property type="entry name" value="KRUPPEL-LIKE FACTOR 15"/>
    <property type="match status" value="1"/>
</dbReference>
<evidence type="ECO:0000313" key="10">
    <source>
        <dbReference type="EMBL" id="OMJ22440.1"/>
    </source>
</evidence>
<keyword evidence="6" id="KW-0539">Nucleus</keyword>
<dbReference type="InterPro" id="IPR036236">
    <property type="entry name" value="Znf_C2H2_sf"/>
</dbReference>
<dbReference type="EMBL" id="LSSM01000068">
    <property type="protein sequence ID" value="OMJ30163.1"/>
    <property type="molecule type" value="Genomic_DNA"/>
</dbReference>
<evidence type="ECO:0000313" key="11">
    <source>
        <dbReference type="EMBL" id="OMJ30163.1"/>
    </source>
</evidence>
<dbReference type="SUPFAM" id="SSF57667">
    <property type="entry name" value="beta-beta-alpha zinc fingers"/>
    <property type="match status" value="1"/>
</dbReference>
<evidence type="ECO:0000313" key="12">
    <source>
        <dbReference type="Proteomes" id="UP000187429"/>
    </source>
</evidence>
<evidence type="ECO:0000256" key="6">
    <source>
        <dbReference type="ARBA" id="ARBA00023242"/>
    </source>
</evidence>
<keyword evidence="4 7" id="KW-0863">Zinc-finger</keyword>
<dbReference type="OrthoDB" id="8922241at2759"/>
<dbReference type="GO" id="GO:0005634">
    <property type="term" value="C:nucleus"/>
    <property type="evidence" value="ECO:0007669"/>
    <property type="project" value="UniProtKB-SubCell"/>
</dbReference>
<feature type="domain" description="C2H2-type" evidence="9">
    <location>
        <begin position="313"/>
        <end position="342"/>
    </location>
</feature>
<dbReference type="InterPro" id="IPR013087">
    <property type="entry name" value="Znf_C2H2_type"/>
</dbReference>